<keyword evidence="4" id="KW-0560">Oxidoreductase</keyword>
<feature type="binding site" evidence="8">
    <location>
        <position position="228"/>
    </location>
    <ligand>
        <name>substrate</name>
    </ligand>
</feature>
<dbReference type="FunFam" id="1.20.5.100:FF:000001">
    <property type="entry name" value="UDP-glucose 6-dehydrogenase"/>
    <property type="match status" value="1"/>
</dbReference>
<evidence type="ECO:0000313" key="13">
    <source>
        <dbReference type="Proteomes" id="UP000011083"/>
    </source>
</evidence>
<dbReference type="InterPro" id="IPR028356">
    <property type="entry name" value="UDPglc_DH_euk"/>
</dbReference>
<dbReference type="GO" id="GO:0005634">
    <property type="term" value="C:nucleus"/>
    <property type="evidence" value="ECO:0007669"/>
    <property type="project" value="TreeGrafter"/>
</dbReference>
<dbReference type="Pfam" id="PF00984">
    <property type="entry name" value="UDPG_MGDP_dh"/>
    <property type="match status" value="1"/>
</dbReference>
<dbReference type="NCBIfam" id="TIGR03026">
    <property type="entry name" value="NDP-sugDHase"/>
    <property type="match status" value="1"/>
</dbReference>
<name>L8GGE1_ACACF</name>
<sequence length="295" mass="32084">MQSAVNTVKRVVCVGAGYVGGSTMPIIASHAPDLTVTIVDIDEKRINEWNSGNALPIYEPGLEEIVRAHINKNLFFTTRDLPKAIKEADVIFIAVNTGTKEYGHGAGSAYDLTSWEAVSRSIAKYATEERFYVIVEKSTVPVRTAEQVRRILDASKAPGVSFEVVSNPEFLAEGSAVRNLEEPDRVLIGGLETDEGKRATEMVAEIYAHWIDRSRIITTNLWSSELAKLAANAFLAQRLSTVNALSAVCEATGAKIDEVTRVVGTDTRIGSTFLKTSVGWGGSCFKKDINGLVYL</sequence>
<evidence type="ECO:0000313" key="12">
    <source>
        <dbReference type="EMBL" id="ELR12120.1"/>
    </source>
</evidence>
<evidence type="ECO:0000256" key="2">
    <source>
        <dbReference type="ARBA" id="ARBA00006601"/>
    </source>
</evidence>
<keyword evidence="13" id="KW-1185">Reference proteome</keyword>
<evidence type="ECO:0000259" key="10">
    <source>
        <dbReference type="Pfam" id="PF00984"/>
    </source>
</evidence>
<feature type="domain" description="UDP-glucose/GDP-mannose dehydrogenase N-terminal" evidence="11">
    <location>
        <begin position="10"/>
        <end position="200"/>
    </location>
</feature>
<evidence type="ECO:0000259" key="11">
    <source>
        <dbReference type="Pfam" id="PF03721"/>
    </source>
</evidence>
<dbReference type="EC" id="1.1.1.22" evidence="3"/>
<evidence type="ECO:0000256" key="3">
    <source>
        <dbReference type="ARBA" id="ARBA00012954"/>
    </source>
</evidence>
<feature type="binding site" evidence="8">
    <location>
        <position position="281"/>
    </location>
    <ligand>
        <name>substrate</name>
    </ligand>
</feature>
<dbReference type="InterPro" id="IPR008927">
    <property type="entry name" value="6-PGluconate_DH-like_C_sf"/>
</dbReference>
<feature type="binding site" evidence="8">
    <location>
        <begin position="170"/>
        <end position="173"/>
    </location>
    <ligand>
        <name>substrate</name>
    </ligand>
</feature>
<feature type="non-terminal residue" evidence="12">
    <location>
        <position position="1"/>
    </location>
</feature>
<dbReference type="InterPro" id="IPR017476">
    <property type="entry name" value="UDP-Glc/GDP-Man"/>
</dbReference>
<feature type="domain" description="UDP-glucose/GDP-mannose dehydrogenase dimerisation" evidence="10">
    <location>
        <begin position="222"/>
        <end position="294"/>
    </location>
</feature>
<feature type="binding site" evidence="9">
    <location>
        <position position="139"/>
    </location>
    <ligand>
        <name>NAD(+)</name>
        <dbReference type="ChEBI" id="CHEBI:57540"/>
    </ligand>
</feature>
<dbReference type="InterPro" id="IPR028357">
    <property type="entry name" value="UDPglc_DH_bac"/>
</dbReference>
<dbReference type="PANTHER" id="PTHR11374:SF3">
    <property type="entry name" value="UDP-GLUCOSE 6-DEHYDROGENASE"/>
    <property type="match status" value="1"/>
</dbReference>
<dbReference type="PANTHER" id="PTHR11374">
    <property type="entry name" value="UDP-GLUCOSE DEHYDROGENASE/UDP-MANNAC DEHYDROGENASE"/>
    <property type="match status" value="1"/>
</dbReference>
<dbReference type="Pfam" id="PF03721">
    <property type="entry name" value="UDPG_MGDP_dh_N"/>
    <property type="match status" value="1"/>
</dbReference>
<feature type="active site" description="Nucleophile" evidence="7">
    <location>
        <position position="284"/>
    </location>
</feature>
<evidence type="ECO:0000256" key="5">
    <source>
        <dbReference type="ARBA" id="ARBA00023027"/>
    </source>
</evidence>
<dbReference type="KEGG" id="acan:ACA1_139810"/>
<dbReference type="InterPro" id="IPR014026">
    <property type="entry name" value="UDP-Glc/GDP-Man_DH_dimer"/>
</dbReference>
<gene>
    <name evidence="12" type="ORF">ACA1_139810</name>
</gene>
<comment type="pathway">
    <text evidence="1">Nucleotide-sugar biosynthesis; UDP-alpha-D-glucuronate biosynthesis; UDP-alpha-D-glucuronate from UDP-alpha-D-glucose: step 1/1.</text>
</comment>
<dbReference type="PIRSF" id="PIRSF000124">
    <property type="entry name" value="UDPglc_GDPman_dh"/>
    <property type="match status" value="1"/>
</dbReference>
<protein>
    <recommendedName>
        <fullName evidence="3">UDP-glucose 6-dehydrogenase</fullName>
        <ecNumber evidence="3">1.1.1.22</ecNumber>
    </recommendedName>
</protein>
<comment type="catalytic activity">
    <reaction evidence="6">
        <text>UDP-alpha-D-glucose + 2 NAD(+) + H2O = UDP-alpha-D-glucuronate + 2 NADH + 3 H(+)</text>
        <dbReference type="Rhea" id="RHEA:23596"/>
        <dbReference type="ChEBI" id="CHEBI:15377"/>
        <dbReference type="ChEBI" id="CHEBI:15378"/>
        <dbReference type="ChEBI" id="CHEBI:57540"/>
        <dbReference type="ChEBI" id="CHEBI:57945"/>
        <dbReference type="ChEBI" id="CHEBI:58052"/>
        <dbReference type="ChEBI" id="CHEBI:58885"/>
        <dbReference type="EC" id="1.1.1.22"/>
    </reaction>
</comment>
<dbReference type="Gene3D" id="1.20.5.100">
    <property type="entry name" value="Cytochrome c1, transmembrane anchor, C-terminal"/>
    <property type="match status" value="1"/>
</dbReference>
<feature type="binding site" evidence="8">
    <location>
        <begin position="273"/>
        <end position="277"/>
    </location>
    <ligand>
        <name>substrate</name>
    </ligand>
</feature>
<dbReference type="InterPro" id="IPR036291">
    <property type="entry name" value="NAD(P)-bd_dom_sf"/>
</dbReference>
<dbReference type="InterPro" id="IPR001732">
    <property type="entry name" value="UDP-Glc/GDP-Man_DH_N"/>
</dbReference>
<dbReference type="OMA" id="YWESTAR"/>
<feature type="binding site" evidence="9">
    <location>
        <position position="45"/>
    </location>
    <ligand>
        <name>NAD(+)</name>
        <dbReference type="ChEBI" id="CHEBI:57540"/>
    </ligand>
</feature>
<evidence type="ECO:0000256" key="7">
    <source>
        <dbReference type="PIRSR" id="PIRSR500134-1"/>
    </source>
</evidence>
<keyword evidence="5 9" id="KW-0520">NAD</keyword>
<evidence type="ECO:0000256" key="9">
    <source>
        <dbReference type="PIRSR" id="PIRSR500134-3"/>
    </source>
</evidence>
<dbReference type="GO" id="GO:0051287">
    <property type="term" value="F:NAD binding"/>
    <property type="evidence" value="ECO:0007669"/>
    <property type="project" value="InterPro"/>
</dbReference>
<dbReference type="SUPFAM" id="SSF51735">
    <property type="entry name" value="NAD(P)-binding Rossmann-fold domains"/>
    <property type="match status" value="1"/>
</dbReference>
<dbReference type="Proteomes" id="UP000011083">
    <property type="component" value="Unassembled WGS sequence"/>
</dbReference>
<feature type="binding site" evidence="9">
    <location>
        <position position="97"/>
    </location>
    <ligand>
        <name>NAD(+)</name>
        <dbReference type="ChEBI" id="CHEBI:57540"/>
    </ligand>
</feature>
<evidence type="ECO:0000256" key="6">
    <source>
        <dbReference type="ARBA" id="ARBA00047473"/>
    </source>
</evidence>
<dbReference type="STRING" id="1257118.L8GGE1"/>
<dbReference type="GO" id="GO:0003979">
    <property type="term" value="F:UDP-glucose 6-dehydrogenase activity"/>
    <property type="evidence" value="ECO:0007669"/>
    <property type="project" value="UniProtKB-EC"/>
</dbReference>
<dbReference type="FunFam" id="3.40.50.720:FF:000032">
    <property type="entry name" value="UDP-glucose 6-dehydrogenase"/>
    <property type="match status" value="1"/>
</dbReference>
<feature type="binding site" evidence="9">
    <location>
        <position position="40"/>
    </location>
    <ligand>
        <name>NAD(+)</name>
        <dbReference type="ChEBI" id="CHEBI:57540"/>
    </ligand>
</feature>
<comment type="similarity">
    <text evidence="2">Belongs to the UDP-glucose/GDP-mannose dehydrogenase family.</text>
</comment>
<accession>L8GGE1</accession>
<dbReference type="RefSeq" id="XP_004334133.1">
    <property type="nucleotide sequence ID" value="XM_004334085.1"/>
</dbReference>
<dbReference type="EMBL" id="KB008128">
    <property type="protein sequence ID" value="ELR12120.1"/>
    <property type="molecule type" value="Genomic_DNA"/>
</dbReference>
<evidence type="ECO:0000256" key="4">
    <source>
        <dbReference type="ARBA" id="ARBA00023002"/>
    </source>
</evidence>
<dbReference type="PIRSF" id="PIRSF500134">
    <property type="entry name" value="UDPglc_DH_bac"/>
    <property type="match status" value="1"/>
</dbReference>
<dbReference type="GO" id="GO:0000271">
    <property type="term" value="P:polysaccharide biosynthetic process"/>
    <property type="evidence" value="ECO:0007669"/>
    <property type="project" value="InterPro"/>
</dbReference>
<proteinExistence type="inferred from homology"/>
<dbReference type="UniPathway" id="UPA00038">
    <property type="reaction ID" value="UER00491"/>
</dbReference>
<reference evidence="12 13" key="1">
    <citation type="journal article" date="2013" name="Genome Biol.">
        <title>Genome of Acanthamoeba castellanii highlights extensive lateral gene transfer and early evolution of tyrosine kinase signaling.</title>
        <authorList>
            <person name="Clarke M."/>
            <person name="Lohan A.J."/>
            <person name="Liu B."/>
            <person name="Lagkouvardos I."/>
            <person name="Roy S."/>
            <person name="Zafar N."/>
            <person name="Bertelli C."/>
            <person name="Schilde C."/>
            <person name="Kianianmomeni A."/>
            <person name="Burglin T.R."/>
            <person name="Frech C."/>
            <person name="Turcotte B."/>
            <person name="Kopec K.O."/>
            <person name="Synnott J.M."/>
            <person name="Choo C."/>
            <person name="Paponov I."/>
            <person name="Finkler A."/>
            <person name="Soon Heng Tan C."/>
            <person name="Hutchins A.P."/>
            <person name="Weinmeier T."/>
            <person name="Rattei T."/>
            <person name="Chu J.S."/>
            <person name="Gimenez G."/>
            <person name="Irimia M."/>
            <person name="Rigden D.J."/>
            <person name="Fitzpatrick D.A."/>
            <person name="Lorenzo-Morales J."/>
            <person name="Bateman A."/>
            <person name="Chiu C.H."/>
            <person name="Tang P."/>
            <person name="Hegemann P."/>
            <person name="Fromm H."/>
            <person name="Raoult D."/>
            <person name="Greub G."/>
            <person name="Miranda-Saavedra D."/>
            <person name="Chen N."/>
            <person name="Nash P."/>
            <person name="Ginger M.L."/>
            <person name="Horn M."/>
            <person name="Schaap P."/>
            <person name="Caler L."/>
            <person name="Loftus B."/>
        </authorList>
    </citation>
    <scope>NUCLEOTIDE SEQUENCE [LARGE SCALE GENOMIC DNA]</scope>
    <source>
        <strain evidence="12 13">Neff</strain>
    </source>
</reference>
<dbReference type="Gene3D" id="3.40.50.720">
    <property type="entry name" value="NAD(P)-binding Rossmann-like Domain"/>
    <property type="match status" value="2"/>
</dbReference>
<evidence type="ECO:0000256" key="1">
    <source>
        <dbReference type="ARBA" id="ARBA00004701"/>
    </source>
</evidence>
<dbReference type="GeneID" id="14912624"/>
<organism evidence="12 13">
    <name type="scientific">Acanthamoeba castellanii (strain ATCC 30010 / Neff)</name>
    <dbReference type="NCBI Taxonomy" id="1257118"/>
    <lineage>
        <taxon>Eukaryota</taxon>
        <taxon>Amoebozoa</taxon>
        <taxon>Discosea</taxon>
        <taxon>Longamoebia</taxon>
        <taxon>Centramoebida</taxon>
        <taxon>Acanthamoebidae</taxon>
        <taxon>Acanthamoeba</taxon>
    </lineage>
</organism>
<evidence type="ECO:0000256" key="8">
    <source>
        <dbReference type="PIRSR" id="PIRSR500134-2"/>
    </source>
</evidence>
<dbReference type="AlphaFoldDB" id="L8GGE1"/>
<dbReference type="OrthoDB" id="5059218at2759"/>
<dbReference type="SUPFAM" id="SSF48179">
    <property type="entry name" value="6-phosphogluconate dehydrogenase C-terminal domain-like"/>
    <property type="match status" value="1"/>
</dbReference>
<dbReference type="GO" id="GO:0006024">
    <property type="term" value="P:glycosaminoglycan biosynthetic process"/>
    <property type="evidence" value="ECO:0007669"/>
    <property type="project" value="TreeGrafter"/>
</dbReference>
<feature type="binding site" evidence="9">
    <location>
        <position position="173"/>
    </location>
    <ligand>
        <name>NAD(+)</name>
        <dbReference type="ChEBI" id="CHEBI:57540"/>
    </ligand>
</feature>
<feature type="binding site" evidence="9">
    <location>
        <position position="287"/>
    </location>
    <ligand>
        <name>NAD(+)</name>
        <dbReference type="ChEBI" id="CHEBI:57540"/>
    </ligand>
</feature>
<dbReference type="GO" id="GO:0006065">
    <property type="term" value="P:UDP-glucuronate biosynthetic process"/>
    <property type="evidence" value="ECO:0007669"/>
    <property type="project" value="UniProtKB-UniPathway"/>
</dbReference>
<dbReference type="VEuPathDB" id="AmoebaDB:ACA1_139810"/>